<evidence type="ECO:0000256" key="3">
    <source>
        <dbReference type="ARBA" id="ARBA00022827"/>
    </source>
</evidence>
<dbReference type="InterPro" id="IPR023753">
    <property type="entry name" value="FAD/NAD-binding_dom"/>
</dbReference>
<dbReference type="InterPro" id="IPR016156">
    <property type="entry name" value="FAD/NAD-linked_Rdtase_dimer_sf"/>
</dbReference>
<keyword evidence="4" id="KW-0560">Oxidoreductase</keyword>
<evidence type="ECO:0000259" key="6">
    <source>
        <dbReference type="Pfam" id="PF14759"/>
    </source>
</evidence>
<evidence type="ECO:0000259" key="5">
    <source>
        <dbReference type="Pfam" id="PF07992"/>
    </source>
</evidence>
<dbReference type="GO" id="GO:0005737">
    <property type="term" value="C:cytoplasm"/>
    <property type="evidence" value="ECO:0007669"/>
    <property type="project" value="TreeGrafter"/>
</dbReference>
<dbReference type="EMBL" id="FNIR01000010">
    <property type="protein sequence ID" value="SDP13106.1"/>
    <property type="molecule type" value="Genomic_DNA"/>
</dbReference>
<accession>A0A1H0Q8S9</accession>
<keyword evidence="7" id="KW-0223">Dioxygenase</keyword>
<dbReference type="InterPro" id="IPR028202">
    <property type="entry name" value="Reductase_C"/>
</dbReference>
<feature type="domain" description="Reductase C-terminal" evidence="6">
    <location>
        <begin position="320"/>
        <end position="394"/>
    </location>
</feature>
<name>A0A1H0Q8S9_9ACTN</name>
<dbReference type="InterPro" id="IPR036188">
    <property type="entry name" value="FAD/NAD-bd_sf"/>
</dbReference>
<feature type="domain" description="FAD/NAD(P)-binding" evidence="5">
    <location>
        <begin position="3"/>
        <end position="299"/>
    </location>
</feature>
<keyword evidence="8" id="KW-1185">Reference proteome</keyword>
<dbReference type="PANTHER" id="PTHR43557">
    <property type="entry name" value="APOPTOSIS-INDUCING FACTOR 1"/>
    <property type="match status" value="1"/>
</dbReference>
<dbReference type="PANTHER" id="PTHR43557:SF2">
    <property type="entry name" value="RIESKE DOMAIN-CONTAINING PROTEIN-RELATED"/>
    <property type="match status" value="1"/>
</dbReference>
<gene>
    <name evidence="7" type="ORF">SAMN05660199_03237</name>
</gene>
<dbReference type="GO" id="GO:0016651">
    <property type="term" value="F:oxidoreductase activity, acting on NAD(P)H"/>
    <property type="evidence" value="ECO:0007669"/>
    <property type="project" value="TreeGrafter"/>
</dbReference>
<protein>
    <submittedName>
        <fullName evidence="7">Phthalate 3,4-dioxygenase, ferredoxin reductase subunit</fullName>
    </submittedName>
</protein>
<dbReference type="Gene3D" id="3.30.390.30">
    <property type="match status" value="1"/>
</dbReference>
<dbReference type="STRING" id="1052260.SAMN05660199_03237"/>
<dbReference type="Pfam" id="PF14759">
    <property type="entry name" value="Reductase_C"/>
    <property type="match status" value="1"/>
</dbReference>
<reference evidence="8" key="1">
    <citation type="submission" date="2016-10" db="EMBL/GenBank/DDBJ databases">
        <authorList>
            <person name="Varghese N."/>
            <person name="Submissions S."/>
        </authorList>
    </citation>
    <scope>NUCLEOTIDE SEQUENCE [LARGE SCALE GENOMIC DNA]</scope>
    <source>
        <strain evidence="8">DSM 45843</strain>
    </source>
</reference>
<dbReference type="Proteomes" id="UP000199088">
    <property type="component" value="Unassembled WGS sequence"/>
</dbReference>
<evidence type="ECO:0000313" key="7">
    <source>
        <dbReference type="EMBL" id="SDP13106.1"/>
    </source>
</evidence>
<dbReference type="RefSeq" id="WP_091247062.1">
    <property type="nucleotide sequence ID" value="NZ_FNIR01000010.1"/>
</dbReference>
<dbReference type="Gene3D" id="3.50.50.60">
    <property type="entry name" value="FAD/NAD(P)-binding domain"/>
    <property type="match status" value="2"/>
</dbReference>
<dbReference type="Pfam" id="PF07992">
    <property type="entry name" value="Pyr_redox_2"/>
    <property type="match status" value="1"/>
</dbReference>
<dbReference type="PRINTS" id="PR00368">
    <property type="entry name" value="FADPNR"/>
</dbReference>
<organism evidence="7 8">
    <name type="scientific">Klenkia soli</name>
    <dbReference type="NCBI Taxonomy" id="1052260"/>
    <lineage>
        <taxon>Bacteria</taxon>
        <taxon>Bacillati</taxon>
        <taxon>Actinomycetota</taxon>
        <taxon>Actinomycetes</taxon>
        <taxon>Geodermatophilales</taxon>
        <taxon>Geodermatophilaceae</taxon>
        <taxon>Klenkia</taxon>
    </lineage>
</organism>
<evidence type="ECO:0000313" key="8">
    <source>
        <dbReference type="Proteomes" id="UP000199088"/>
    </source>
</evidence>
<dbReference type="SUPFAM" id="SSF51905">
    <property type="entry name" value="FAD/NAD(P)-binding domain"/>
    <property type="match status" value="2"/>
</dbReference>
<dbReference type="GO" id="GO:0051213">
    <property type="term" value="F:dioxygenase activity"/>
    <property type="evidence" value="ECO:0007669"/>
    <property type="project" value="UniProtKB-KW"/>
</dbReference>
<comment type="cofactor">
    <cofactor evidence="1">
        <name>FAD</name>
        <dbReference type="ChEBI" id="CHEBI:57692"/>
    </cofactor>
</comment>
<evidence type="ECO:0000256" key="4">
    <source>
        <dbReference type="ARBA" id="ARBA00023002"/>
    </source>
</evidence>
<dbReference type="AlphaFoldDB" id="A0A1H0Q8S9"/>
<proteinExistence type="predicted"/>
<keyword evidence="2" id="KW-0285">Flavoprotein</keyword>
<evidence type="ECO:0000256" key="2">
    <source>
        <dbReference type="ARBA" id="ARBA00022630"/>
    </source>
</evidence>
<evidence type="ECO:0000256" key="1">
    <source>
        <dbReference type="ARBA" id="ARBA00001974"/>
    </source>
</evidence>
<dbReference type="InterPro" id="IPR050446">
    <property type="entry name" value="FAD-oxidoreductase/Apoptosis"/>
</dbReference>
<keyword evidence="3" id="KW-0274">FAD</keyword>
<dbReference type="PRINTS" id="PR00411">
    <property type="entry name" value="PNDRDTASEI"/>
</dbReference>
<sequence>MPTVVVVGSSVAGVRTVQALRSAGFAGRVVLVGEESELPYDKPPLSKQFLAGAWDTAKIRLLTAEQATELDVELRLGAAAERLDVAGKQLHLADGSVLDWDVVVLATGAAARPSPWPVGSGVHVVRTLADARALRADLADEGPVVVVGGGFIGAEVAATAHALGRDVTVVDPLPTPIGRVVGDEVGGHFTALHARHGVGTRFGTGVESVTGGAGDLTVTLTDGTSLPAATVVVGIGATPNDGWLAASGLLVENGVTCDEHCRAVDSPDVYVVGDLARWYHPGHEEHLRVEHWTNAVDSAVVAAHNIAHPDDLRAHAPVEYVWSDQYDWRIQIVGRPARATRHELVGTLDGDTARGAVLYTDDEGSLRGAVTVNWPKALVTCRRLVSAGAGFADAVAQVTALPPAKAAA</sequence>
<dbReference type="OrthoDB" id="1145at2"/>
<dbReference type="SUPFAM" id="SSF55424">
    <property type="entry name" value="FAD/NAD-linked reductases, dimerisation (C-terminal) domain"/>
    <property type="match status" value="1"/>
</dbReference>